<feature type="domain" description="Protein kinase" evidence="3">
    <location>
        <begin position="616"/>
        <end position="880"/>
    </location>
</feature>
<dbReference type="InterPro" id="IPR000719">
    <property type="entry name" value="Prot_kinase_dom"/>
</dbReference>
<dbReference type="InterPro" id="IPR007111">
    <property type="entry name" value="NACHT_NTPase"/>
</dbReference>
<dbReference type="InterPro" id="IPR011009">
    <property type="entry name" value="Kinase-like_dom_sf"/>
</dbReference>
<dbReference type="EMBL" id="CAWYQH010000013">
    <property type="protein sequence ID" value="CAK8674303.1"/>
    <property type="molecule type" value="Genomic_DNA"/>
</dbReference>
<proteinExistence type="inferred from homology"/>
<protein>
    <recommendedName>
        <fullName evidence="7">Protein kinase domain-containing protein</fullName>
    </recommendedName>
</protein>
<dbReference type="InterPro" id="IPR001245">
    <property type="entry name" value="Ser-Thr/Tyr_kinase_cat_dom"/>
</dbReference>
<evidence type="ECO:0000259" key="4">
    <source>
        <dbReference type="PROSITE" id="PS50837"/>
    </source>
</evidence>
<dbReference type="PANTHER" id="PTHR44329:SF291">
    <property type="entry name" value="PROTEIN KINASE DOMAIN-CONTAINING PROTEIN"/>
    <property type="match status" value="1"/>
</dbReference>
<dbReference type="PROSITE" id="PS50011">
    <property type="entry name" value="PROTEIN_KINASE_DOM"/>
    <property type="match status" value="1"/>
</dbReference>
<keyword evidence="6" id="KW-1185">Reference proteome</keyword>
<comment type="similarity">
    <text evidence="1">Belongs to the protein kinase superfamily. TKL Ser/Thr protein kinase family. ROCO subfamily.</text>
</comment>
<evidence type="ECO:0008006" key="7">
    <source>
        <dbReference type="Google" id="ProtNLM"/>
    </source>
</evidence>
<dbReference type="InterPro" id="IPR027417">
    <property type="entry name" value="P-loop_NTPase"/>
</dbReference>
<reference evidence="5 6" key="1">
    <citation type="submission" date="2024-02" db="EMBL/GenBank/DDBJ databases">
        <authorList>
            <person name="Daric V."/>
            <person name="Darras S."/>
        </authorList>
    </citation>
    <scope>NUCLEOTIDE SEQUENCE [LARGE SCALE GENOMIC DNA]</scope>
</reference>
<dbReference type="InterPro" id="IPR008271">
    <property type="entry name" value="Ser/Thr_kinase_AS"/>
</dbReference>
<dbReference type="SUPFAM" id="SSF52540">
    <property type="entry name" value="P-loop containing nucleoside triphosphate hydrolases"/>
    <property type="match status" value="1"/>
</dbReference>
<dbReference type="PROSITE" id="PS50837">
    <property type="entry name" value="NACHT"/>
    <property type="match status" value="1"/>
</dbReference>
<dbReference type="Gene3D" id="3.40.50.300">
    <property type="entry name" value="P-loop containing nucleotide triphosphate hydrolases"/>
    <property type="match status" value="1"/>
</dbReference>
<feature type="region of interest" description="Disordered" evidence="2">
    <location>
        <begin position="25"/>
        <end position="46"/>
    </location>
</feature>
<gene>
    <name evidence="5" type="ORF">CVLEPA_LOCUS4017</name>
</gene>
<name>A0ABP0F3K5_CLALP</name>
<dbReference type="SMART" id="SM00220">
    <property type="entry name" value="S_TKc"/>
    <property type="match status" value="1"/>
</dbReference>
<organism evidence="5 6">
    <name type="scientific">Clavelina lepadiformis</name>
    <name type="common">Light-bulb sea squirt</name>
    <name type="synonym">Ascidia lepadiformis</name>
    <dbReference type="NCBI Taxonomy" id="159417"/>
    <lineage>
        <taxon>Eukaryota</taxon>
        <taxon>Metazoa</taxon>
        <taxon>Chordata</taxon>
        <taxon>Tunicata</taxon>
        <taxon>Ascidiacea</taxon>
        <taxon>Aplousobranchia</taxon>
        <taxon>Clavelinidae</taxon>
        <taxon>Clavelina</taxon>
    </lineage>
</organism>
<dbReference type="PANTHER" id="PTHR44329">
    <property type="entry name" value="SERINE/THREONINE-PROTEIN KINASE TNNI3K-RELATED"/>
    <property type="match status" value="1"/>
</dbReference>
<sequence>MHPFNSNAEISEHDLKQEEVRCDQLPGNKLSQASNERRKMTSKDCVPPPFQKVKEAVKKSVEELVGLEETSDNTHQFLSLDFEISHQSTELFQQHCDFQKGQIIPEPENCPRTIDENHILDFLDKNVEKENYVCPRNFVGVIGMAGCGKTTLAKRLTRQILSNRLSNNPDFLFYIQLRNVNFREEINLFQLLLENTSSSSCPLDLVENSEAELLEHLNNSPDVMFIFDGLDEAVWRSPNQLTPLRSTQTKATAEVFIKNILAGNLFPSAKKIFTSRPKQLFELHKACRPSFIVKILGLSKGSQRQLLEDICGSEFNKVQHYLREHPDILAFCRSPNICVVIFSSLQKLSLQGKLNSSLSFTNVMSFAIVRFVMEKYPQCAQRRIYFMKLANLAFDASQSRRMLLTQQVLQRHNVNEYDLQFFHTMPFMTYKDLTKFDGEGSFSFSHQIFQEYLTAAHIIFGMELPKFRPFLSKLGGCRWRLVGKFIYGLCNFQAQQLLKKVIHPDDVDETREKIKLLKQHAVQCTPKEISGKYSIDKFSEVVSWLREADREDFTDAFCSKHLPHVNLKEEDEVLTSCQDDAISRLQQMPLDDVIHQQNGSPESWIFYEASEIYAVNDKDGCLGKGRLGHVQLAFDESHSPVAVKFTKIRIPMKEVTRFVKEALCLRRIRHPNLVQIYGYTSWHGGLAVIMEHMSGGNLKLFLENVRTEDFSPLLKYKFCGEIATGLAYLHQKFDDRRITHGDLKPPNILLTSDLQCKIADFGGALVSSTVQKDSSPHFTVAYAAPERLMNARQFATKAMDVYSFGLISYEILTQKQPFIAPMDVLAGRRPPLDGFIEQDQTQDEKIINELRMLISKCWAHYPTERPGILEIRDRILNASIFRQAGVLLMLHHKVAHITKYLKVNMPFFQRYTCVPINELANAGSPMKMML</sequence>
<accession>A0ABP0F3K5</accession>
<dbReference type="Gene3D" id="1.10.510.10">
    <property type="entry name" value="Transferase(Phosphotransferase) domain 1"/>
    <property type="match status" value="1"/>
</dbReference>
<dbReference type="SUPFAM" id="SSF56112">
    <property type="entry name" value="Protein kinase-like (PK-like)"/>
    <property type="match status" value="1"/>
</dbReference>
<evidence type="ECO:0000313" key="5">
    <source>
        <dbReference type="EMBL" id="CAK8674303.1"/>
    </source>
</evidence>
<dbReference type="Pfam" id="PF05729">
    <property type="entry name" value="NACHT"/>
    <property type="match status" value="1"/>
</dbReference>
<evidence type="ECO:0000259" key="3">
    <source>
        <dbReference type="PROSITE" id="PS50011"/>
    </source>
</evidence>
<dbReference type="PROSITE" id="PS00108">
    <property type="entry name" value="PROTEIN_KINASE_ST"/>
    <property type="match status" value="1"/>
</dbReference>
<dbReference type="Pfam" id="PF07714">
    <property type="entry name" value="PK_Tyr_Ser-Thr"/>
    <property type="match status" value="1"/>
</dbReference>
<dbReference type="InterPro" id="IPR051681">
    <property type="entry name" value="Ser/Thr_Kinases-Pseudokinases"/>
</dbReference>
<evidence type="ECO:0000256" key="1">
    <source>
        <dbReference type="ARBA" id="ARBA00008171"/>
    </source>
</evidence>
<evidence type="ECO:0000313" key="6">
    <source>
        <dbReference type="Proteomes" id="UP001642483"/>
    </source>
</evidence>
<dbReference type="Proteomes" id="UP001642483">
    <property type="component" value="Unassembled WGS sequence"/>
</dbReference>
<feature type="domain" description="NACHT" evidence="4">
    <location>
        <begin position="137"/>
        <end position="277"/>
    </location>
</feature>
<evidence type="ECO:0000256" key="2">
    <source>
        <dbReference type="SAM" id="MobiDB-lite"/>
    </source>
</evidence>
<comment type="caution">
    <text evidence="5">The sequence shown here is derived from an EMBL/GenBank/DDBJ whole genome shotgun (WGS) entry which is preliminary data.</text>
</comment>